<keyword evidence="2" id="KW-1185">Reference proteome</keyword>
<accession>A0A0N9HZ76</accession>
<dbReference type="STRING" id="860235.AOZ06_30555"/>
<evidence type="ECO:0000313" key="1">
    <source>
        <dbReference type="EMBL" id="ALG10661.1"/>
    </source>
</evidence>
<sequence length="112" mass="13003">MEPLELEFGKLLFRYDRGIFEVFSLPPSSMPDVRVPVRWLGVRLDFFKGRQVKGSIRIGTVKSPTEPLFARIPDNLELTYTYNPGVRVQPEDEPLLRQYFTEIATRADRTVD</sequence>
<dbReference type="Proteomes" id="UP000063699">
    <property type="component" value="Chromosome"/>
</dbReference>
<dbReference type="OrthoDB" id="4220205at2"/>
<name>A0A0N9HZ76_9PSEU</name>
<dbReference type="KEGG" id="kphy:AOZ06_30555"/>
<organism evidence="1 2">
    <name type="scientific">Kibdelosporangium phytohabitans</name>
    <dbReference type="NCBI Taxonomy" id="860235"/>
    <lineage>
        <taxon>Bacteria</taxon>
        <taxon>Bacillati</taxon>
        <taxon>Actinomycetota</taxon>
        <taxon>Actinomycetes</taxon>
        <taxon>Pseudonocardiales</taxon>
        <taxon>Pseudonocardiaceae</taxon>
        <taxon>Kibdelosporangium</taxon>
    </lineage>
</organism>
<reference evidence="1 2" key="1">
    <citation type="submission" date="2015-07" db="EMBL/GenBank/DDBJ databases">
        <title>Genome sequencing of Kibdelosporangium phytohabitans.</title>
        <authorList>
            <person name="Qin S."/>
            <person name="Xing K."/>
        </authorList>
    </citation>
    <scope>NUCLEOTIDE SEQUENCE [LARGE SCALE GENOMIC DNA]</scope>
    <source>
        <strain evidence="1 2">KLBMP1111</strain>
    </source>
</reference>
<dbReference type="EMBL" id="CP012752">
    <property type="protein sequence ID" value="ALG10661.1"/>
    <property type="molecule type" value="Genomic_DNA"/>
</dbReference>
<protein>
    <submittedName>
        <fullName evidence="1">Uncharacterized protein</fullName>
    </submittedName>
</protein>
<dbReference type="RefSeq" id="WP_054292564.1">
    <property type="nucleotide sequence ID" value="NZ_CP012752.1"/>
</dbReference>
<proteinExistence type="predicted"/>
<dbReference type="AlphaFoldDB" id="A0A0N9HZ76"/>
<evidence type="ECO:0000313" key="2">
    <source>
        <dbReference type="Proteomes" id="UP000063699"/>
    </source>
</evidence>
<gene>
    <name evidence="1" type="ORF">AOZ06_30555</name>
</gene>